<dbReference type="RefSeq" id="WP_281042895.1">
    <property type="nucleotide sequence ID" value="NZ_JARYGZ010000001.1"/>
</dbReference>
<feature type="chain" id="PRO_5045683776" description="Conjugal transfer protein" evidence="1">
    <location>
        <begin position="23"/>
        <end position="125"/>
    </location>
</feature>
<organism evidence="2 3">
    <name type="scientific">Sphingomonas oryzagri</name>
    <dbReference type="NCBI Taxonomy" id="3042314"/>
    <lineage>
        <taxon>Bacteria</taxon>
        <taxon>Pseudomonadati</taxon>
        <taxon>Pseudomonadota</taxon>
        <taxon>Alphaproteobacteria</taxon>
        <taxon>Sphingomonadales</taxon>
        <taxon>Sphingomonadaceae</taxon>
        <taxon>Sphingomonas</taxon>
    </lineage>
</organism>
<evidence type="ECO:0000256" key="1">
    <source>
        <dbReference type="SAM" id="SignalP"/>
    </source>
</evidence>
<accession>A0ABT6MXJ5</accession>
<protein>
    <recommendedName>
        <fullName evidence="4">Conjugal transfer protein</fullName>
    </recommendedName>
</protein>
<keyword evidence="3" id="KW-1185">Reference proteome</keyword>
<evidence type="ECO:0008006" key="4">
    <source>
        <dbReference type="Google" id="ProtNLM"/>
    </source>
</evidence>
<reference evidence="2" key="1">
    <citation type="submission" date="2023-04" db="EMBL/GenBank/DDBJ databases">
        <title>Sphingomonas sp. MAHUQ-71 isolated from rice field.</title>
        <authorList>
            <person name="Huq M.A."/>
        </authorList>
    </citation>
    <scope>NUCLEOTIDE SEQUENCE</scope>
    <source>
        <strain evidence="2">MAHUQ-71</strain>
    </source>
</reference>
<name>A0ABT6MXJ5_9SPHN</name>
<keyword evidence="1" id="KW-0732">Signal</keyword>
<comment type="caution">
    <text evidence="2">The sequence shown here is derived from an EMBL/GenBank/DDBJ whole genome shotgun (WGS) entry which is preliminary data.</text>
</comment>
<proteinExistence type="predicted"/>
<sequence>MRKSLVPSFVGVVLLASTAAVAGPVTMSASGAVQLLPGQIQAGYRQNLEQLRRDALAQQAKDGGTLTADHQAALDRKLDRINDDYRRVLLNQNPLAVNADGSSVAPGAAPVNWTVSSLMHGGTQP</sequence>
<dbReference type="Proteomes" id="UP001160625">
    <property type="component" value="Unassembled WGS sequence"/>
</dbReference>
<evidence type="ECO:0000313" key="2">
    <source>
        <dbReference type="EMBL" id="MDH7637543.1"/>
    </source>
</evidence>
<gene>
    <name evidence="2" type="ORF">QGN17_02255</name>
</gene>
<feature type="signal peptide" evidence="1">
    <location>
        <begin position="1"/>
        <end position="22"/>
    </location>
</feature>
<dbReference type="EMBL" id="JARYGZ010000001">
    <property type="protein sequence ID" value="MDH7637543.1"/>
    <property type="molecule type" value="Genomic_DNA"/>
</dbReference>
<evidence type="ECO:0000313" key="3">
    <source>
        <dbReference type="Proteomes" id="UP001160625"/>
    </source>
</evidence>